<dbReference type="AlphaFoldDB" id="A0A7R9QRI3"/>
<feature type="coiled-coil region" evidence="2">
    <location>
        <begin position="71"/>
        <end position="135"/>
    </location>
</feature>
<reference evidence="4" key="1">
    <citation type="submission" date="2020-11" db="EMBL/GenBank/DDBJ databases">
        <authorList>
            <person name="Tran Van P."/>
        </authorList>
    </citation>
    <scope>NUCLEOTIDE SEQUENCE</scope>
</reference>
<dbReference type="OrthoDB" id="6477069at2759"/>
<organism evidence="4">
    <name type="scientific">Oppiella nova</name>
    <dbReference type="NCBI Taxonomy" id="334625"/>
    <lineage>
        <taxon>Eukaryota</taxon>
        <taxon>Metazoa</taxon>
        <taxon>Ecdysozoa</taxon>
        <taxon>Arthropoda</taxon>
        <taxon>Chelicerata</taxon>
        <taxon>Arachnida</taxon>
        <taxon>Acari</taxon>
        <taxon>Acariformes</taxon>
        <taxon>Sarcoptiformes</taxon>
        <taxon>Oribatida</taxon>
        <taxon>Brachypylina</taxon>
        <taxon>Oppioidea</taxon>
        <taxon>Oppiidae</taxon>
        <taxon>Oppiella</taxon>
    </lineage>
</organism>
<dbReference type="EMBL" id="OC924511">
    <property type="protein sequence ID" value="CAD7655556.1"/>
    <property type="molecule type" value="Genomic_DNA"/>
</dbReference>
<sequence>MVGYSNKVVKCPVPRCNYWDNGCRQVVKLSDITEHSATCERNEANGFKLCDTCCCNITGDHKCLDAVVLANRKANDRIDLLQCTVNQLTLEKDQLVKSVQELSNVQSDDRLIKDNRQLRHEVQELKKEKTIENVRVFGNILSMIGNDNVDLAENIGSYHIFTHSFGKYKCPATFGNIEDVIEAMLGVISNVAEYDELKPQLLANKYIQSLLKLLETSVYKQSINCKSAGILTNLAAIGINNWPDNLGDDCKFDKAPIILNYYVKKKG</sequence>
<name>A0A7R9QRI3_9ACAR</name>
<gene>
    <name evidence="4" type="ORF">ONB1V03_LOCUS12199</name>
</gene>
<dbReference type="EMBL" id="CAJPVJ010009686">
    <property type="protein sequence ID" value="CAG2172743.1"/>
    <property type="molecule type" value="Genomic_DNA"/>
</dbReference>
<keyword evidence="2" id="KW-0175">Coiled coil</keyword>
<protein>
    <recommendedName>
        <fullName evidence="3">Protein zer-1 homolog-like C-terminal domain-containing protein</fullName>
    </recommendedName>
</protein>
<feature type="repeat" description="ARM" evidence="1">
    <location>
        <begin position="205"/>
        <end position="235"/>
    </location>
</feature>
<dbReference type="Proteomes" id="UP000728032">
    <property type="component" value="Unassembled WGS sequence"/>
</dbReference>
<dbReference type="InterPro" id="IPR000225">
    <property type="entry name" value="Armadillo"/>
</dbReference>
<keyword evidence="5" id="KW-1185">Reference proteome</keyword>
<dbReference type="Pfam" id="PF22964">
    <property type="entry name" value="ZER1-like_2nd"/>
    <property type="match status" value="1"/>
</dbReference>
<accession>A0A7R9QRI3</accession>
<evidence type="ECO:0000259" key="3">
    <source>
        <dbReference type="Pfam" id="PF22964"/>
    </source>
</evidence>
<dbReference type="PROSITE" id="PS50176">
    <property type="entry name" value="ARM_REPEAT"/>
    <property type="match status" value="1"/>
</dbReference>
<evidence type="ECO:0000313" key="4">
    <source>
        <dbReference type="EMBL" id="CAD7655556.1"/>
    </source>
</evidence>
<proteinExistence type="predicted"/>
<evidence type="ECO:0000256" key="1">
    <source>
        <dbReference type="PROSITE-ProRule" id="PRU00259"/>
    </source>
</evidence>
<dbReference type="InterPro" id="IPR055142">
    <property type="entry name" value="ZER1-like_C"/>
</dbReference>
<feature type="domain" description="Protein zer-1 homolog-like C-terminal" evidence="3">
    <location>
        <begin position="169"/>
        <end position="243"/>
    </location>
</feature>
<evidence type="ECO:0000313" key="5">
    <source>
        <dbReference type="Proteomes" id="UP000728032"/>
    </source>
</evidence>
<evidence type="ECO:0000256" key="2">
    <source>
        <dbReference type="SAM" id="Coils"/>
    </source>
</evidence>